<proteinExistence type="inferred from homology"/>
<dbReference type="InterPro" id="IPR050325">
    <property type="entry name" value="Prot/Nucl_acid_deglycase"/>
</dbReference>
<keyword evidence="1" id="KW-0346">Stress response</keyword>
<protein>
    <submittedName>
        <fullName evidence="5">Type 1 glutamine amidotransferase domain-containing protein</fullName>
    </submittedName>
</protein>
<feature type="domain" description="DJ-1/PfpI" evidence="4">
    <location>
        <begin position="32"/>
        <end position="219"/>
    </location>
</feature>
<keyword evidence="2" id="KW-0456">Lyase</keyword>
<evidence type="ECO:0000259" key="4">
    <source>
        <dbReference type="Pfam" id="PF01965"/>
    </source>
</evidence>
<comment type="caution">
    <text evidence="5">The sequence shown here is derived from an EMBL/GenBank/DDBJ whole genome shotgun (WGS) entry which is preliminary data.</text>
</comment>
<dbReference type="RefSeq" id="WP_068718723.1">
    <property type="nucleotide sequence ID" value="NZ_AP014636.1"/>
</dbReference>
<gene>
    <name evidence="5" type="ORF">LDJ79_07085</name>
</gene>
<sequence length="229" mass="24631">MPAANLIKPVLFVLTSHKDLGQGHDDSGFYLPELTHPLHVLEQANIPTALASIQGGLPPVYGVDLSDPINEHYWNDETFQDQLRNSIALDQAKAEEYSAILFVGGHGTVWDFPQNPAVLTLTRTLFEADKIVAAVCHGPSALVNVKLSSGDYLVAGKKVAAFTDSEEQAVGMTELVPFLLETTLKQRGALHQSAPDWTNNVVVDGKLITGQNPQSALSVGEALRDALLA</sequence>
<keyword evidence="5" id="KW-0315">Glutamine amidotransferase</keyword>
<dbReference type="PANTHER" id="PTHR48094:SF11">
    <property type="entry name" value="GLUTATHIONE-INDEPENDENT GLYOXALASE HSP31-RELATED"/>
    <property type="match status" value="1"/>
</dbReference>
<accession>A0ABS7YJL0</accession>
<name>A0ABS7YJL0_9VIBR</name>
<dbReference type="EMBL" id="JAIWIU010000041">
    <property type="protein sequence ID" value="MCA2015870.1"/>
    <property type="molecule type" value="Genomic_DNA"/>
</dbReference>
<keyword evidence="6" id="KW-1185">Reference proteome</keyword>
<dbReference type="PANTHER" id="PTHR48094">
    <property type="entry name" value="PROTEIN/NUCLEIC ACID DEGLYCASE DJ-1-RELATED"/>
    <property type="match status" value="1"/>
</dbReference>
<dbReference type="Pfam" id="PF01965">
    <property type="entry name" value="DJ-1_PfpI"/>
    <property type="match status" value="1"/>
</dbReference>
<evidence type="ECO:0000256" key="3">
    <source>
        <dbReference type="ARBA" id="ARBA00038493"/>
    </source>
</evidence>
<dbReference type="CDD" id="cd03141">
    <property type="entry name" value="GATase1_Hsp31_like"/>
    <property type="match status" value="1"/>
</dbReference>
<evidence type="ECO:0000256" key="1">
    <source>
        <dbReference type="ARBA" id="ARBA00023016"/>
    </source>
</evidence>
<evidence type="ECO:0000313" key="5">
    <source>
        <dbReference type="EMBL" id="MCA2015870.1"/>
    </source>
</evidence>
<dbReference type="InterPro" id="IPR029062">
    <property type="entry name" value="Class_I_gatase-like"/>
</dbReference>
<comment type="similarity">
    <text evidence="3">Belongs to the peptidase C56 family. HSP31-like subfamily.</text>
</comment>
<reference evidence="6" key="1">
    <citation type="submission" date="2023-07" db="EMBL/GenBank/DDBJ databases">
        <title>Molecular identification of indigenous halophilic bacteria isolated from red sea cost, biodegradation of synthetic dyes and assessment of degraded metabolite toxicity.</title>
        <authorList>
            <person name="Chaieb K."/>
            <person name="Altayb H.N."/>
        </authorList>
    </citation>
    <scope>NUCLEOTIDE SEQUENCE [LARGE SCALE GENOMIC DNA]</scope>
    <source>
        <strain evidence="6">K20</strain>
    </source>
</reference>
<evidence type="ECO:0000256" key="2">
    <source>
        <dbReference type="ARBA" id="ARBA00023239"/>
    </source>
</evidence>
<dbReference type="InterPro" id="IPR002818">
    <property type="entry name" value="DJ-1/PfpI"/>
</dbReference>
<dbReference type="SUPFAM" id="SSF52317">
    <property type="entry name" value="Class I glutamine amidotransferase-like"/>
    <property type="match status" value="1"/>
</dbReference>
<organism evidence="5 6">
    <name type="scientific">Vibrio tritonius</name>
    <dbReference type="NCBI Taxonomy" id="1435069"/>
    <lineage>
        <taxon>Bacteria</taxon>
        <taxon>Pseudomonadati</taxon>
        <taxon>Pseudomonadota</taxon>
        <taxon>Gammaproteobacteria</taxon>
        <taxon>Vibrionales</taxon>
        <taxon>Vibrionaceae</taxon>
        <taxon>Vibrio</taxon>
    </lineage>
</organism>
<evidence type="ECO:0000313" key="6">
    <source>
        <dbReference type="Proteomes" id="UP001199044"/>
    </source>
</evidence>
<dbReference type="Proteomes" id="UP001199044">
    <property type="component" value="Unassembled WGS sequence"/>
</dbReference>
<dbReference type="Gene3D" id="3.40.50.880">
    <property type="match status" value="1"/>
</dbReference>